<name>A0A0N1P2L5_9EURO</name>
<dbReference type="RefSeq" id="XP_018006065.1">
    <property type="nucleotide sequence ID" value="XM_018148574.1"/>
</dbReference>
<dbReference type="VEuPathDB" id="FungiDB:AB675_814"/>
<dbReference type="GeneID" id="28740442"/>
<evidence type="ECO:0000256" key="1">
    <source>
        <dbReference type="SAM" id="MobiDB-lite"/>
    </source>
</evidence>
<protein>
    <submittedName>
        <fullName evidence="2">Uncharacterized protein</fullName>
    </submittedName>
</protein>
<reference evidence="2 3" key="1">
    <citation type="submission" date="2015-06" db="EMBL/GenBank/DDBJ databases">
        <title>Draft genome of the ant-associated black yeast Phialophora attae CBS 131958.</title>
        <authorList>
            <person name="Moreno L.F."/>
            <person name="Stielow B.J."/>
            <person name="de Hoog S."/>
            <person name="Vicente V.A."/>
            <person name="Weiss V.A."/>
            <person name="de Vries M."/>
            <person name="Cruz L.M."/>
            <person name="Souza E.M."/>
        </authorList>
    </citation>
    <scope>NUCLEOTIDE SEQUENCE [LARGE SCALE GENOMIC DNA]</scope>
    <source>
        <strain evidence="2 3">CBS 131958</strain>
    </source>
</reference>
<dbReference type="AlphaFoldDB" id="A0A0N1P2L5"/>
<sequence>MQDNTLKFHCQDCDITAYVDFTNLAEDKFHSDRRFTWWHRKKGPNSKRGTCKRCHETHLEFNDFDSKTRDLLRVIRDKKDESYGALKKLLKKVAPVVLDFERNKSPGVNEHYSDGPKKTRGAKRGKSGPQRGSDAKKGI</sequence>
<proteinExistence type="predicted"/>
<gene>
    <name evidence="2" type="ORF">AB675_814</name>
</gene>
<dbReference type="Proteomes" id="UP000038010">
    <property type="component" value="Unassembled WGS sequence"/>
</dbReference>
<dbReference type="EMBL" id="LFJN01000001">
    <property type="protein sequence ID" value="KPI46102.1"/>
    <property type="molecule type" value="Genomic_DNA"/>
</dbReference>
<organism evidence="2 3">
    <name type="scientific">Cyphellophora attinorum</name>
    <dbReference type="NCBI Taxonomy" id="1664694"/>
    <lineage>
        <taxon>Eukaryota</taxon>
        <taxon>Fungi</taxon>
        <taxon>Dikarya</taxon>
        <taxon>Ascomycota</taxon>
        <taxon>Pezizomycotina</taxon>
        <taxon>Eurotiomycetes</taxon>
        <taxon>Chaetothyriomycetidae</taxon>
        <taxon>Chaetothyriales</taxon>
        <taxon>Cyphellophoraceae</taxon>
        <taxon>Cyphellophora</taxon>
    </lineage>
</organism>
<accession>A0A0N1P2L5</accession>
<evidence type="ECO:0000313" key="3">
    <source>
        <dbReference type="Proteomes" id="UP000038010"/>
    </source>
</evidence>
<keyword evidence="3" id="KW-1185">Reference proteome</keyword>
<feature type="region of interest" description="Disordered" evidence="1">
    <location>
        <begin position="104"/>
        <end position="139"/>
    </location>
</feature>
<comment type="caution">
    <text evidence="2">The sequence shown here is derived from an EMBL/GenBank/DDBJ whole genome shotgun (WGS) entry which is preliminary data.</text>
</comment>
<evidence type="ECO:0000313" key="2">
    <source>
        <dbReference type="EMBL" id="KPI46102.1"/>
    </source>
</evidence>